<dbReference type="Proteomes" id="UP001497623">
    <property type="component" value="Unassembled WGS sequence"/>
</dbReference>
<feature type="compositionally biased region" description="Basic residues" evidence="11">
    <location>
        <begin position="273"/>
        <end position="299"/>
    </location>
</feature>
<dbReference type="FunFam" id="3.30.160.60:FF:001957">
    <property type="entry name" value="Si:dkey-77f5.11"/>
    <property type="match status" value="1"/>
</dbReference>
<comment type="subcellular location">
    <subcellularLocation>
        <location evidence="1">Nucleus</location>
    </subcellularLocation>
</comment>
<feature type="domain" description="C2H2-type" evidence="12">
    <location>
        <begin position="679"/>
        <end position="706"/>
    </location>
</feature>
<evidence type="ECO:0000256" key="3">
    <source>
        <dbReference type="ARBA" id="ARBA00022723"/>
    </source>
</evidence>
<dbReference type="GO" id="GO:0003677">
    <property type="term" value="F:DNA binding"/>
    <property type="evidence" value="ECO:0007669"/>
    <property type="project" value="UniProtKB-KW"/>
</dbReference>
<evidence type="ECO:0000256" key="8">
    <source>
        <dbReference type="ARBA" id="ARBA00023242"/>
    </source>
</evidence>
<dbReference type="SMART" id="SM00355">
    <property type="entry name" value="ZnF_C2H2"/>
    <property type="match status" value="14"/>
</dbReference>
<feature type="domain" description="C2H2-type" evidence="12">
    <location>
        <begin position="820"/>
        <end position="847"/>
    </location>
</feature>
<dbReference type="FunFam" id="3.30.160.60:FF:000614">
    <property type="entry name" value="Zinc finger protein 142"/>
    <property type="match status" value="2"/>
</dbReference>
<feature type="domain" description="C2H2-type" evidence="12">
    <location>
        <begin position="764"/>
        <end position="791"/>
    </location>
</feature>
<dbReference type="PROSITE" id="PS50157">
    <property type="entry name" value="ZINC_FINGER_C2H2_2"/>
    <property type="match status" value="13"/>
</dbReference>
<evidence type="ECO:0000256" key="4">
    <source>
        <dbReference type="ARBA" id="ARBA00022737"/>
    </source>
</evidence>
<feature type="domain" description="C2H2-type" evidence="12">
    <location>
        <begin position="735"/>
        <end position="763"/>
    </location>
</feature>
<evidence type="ECO:0000256" key="6">
    <source>
        <dbReference type="ARBA" id="ARBA00022833"/>
    </source>
</evidence>
<dbReference type="AlphaFoldDB" id="A0AAV2R9T0"/>
<reference evidence="13 14" key="1">
    <citation type="submission" date="2024-05" db="EMBL/GenBank/DDBJ databases">
        <authorList>
            <person name="Wallberg A."/>
        </authorList>
    </citation>
    <scope>NUCLEOTIDE SEQUENCE [LARGE SCALE GENOMIC DNA]</scope>
</reference>
<evidence type="ECO:0000256" key="10">
    <source>
        <dbReference type="PROSITE-ProRule" id="PRU00042"/>
    </source>
</evidence>
<feature type="compositionally biased region" description="Polar residues" evidence="11">
    <location>
        <begin position="50"/>
        <end position="67"/>
    </location>
</feature>
<dbReference type="GO" id="GO:0008270">
    <property type="term" value="F:zinc ion binding"/>
    <property type="evidence" value="ECO:0007669"/>
    <property type="project" value="UniProtKB-KW"/>
</dbReference>
<feature type="region of interest" description="Disordered" evidence="11">
    <location>
        <begin position="1"/>
        <end position="73"/>
    </location>
</feature>
<evidence type="ECO:0000256" key="11">
    <source>
        <dbReference type="SAM" id="MobiDB-lite"/>
    </source>
</evidence>
<accession>A0AAV2R9T0</accession>
<feature type="region of interest" description="Disordered" evidence="11">
    <location>
        <begin position="163"/>
        <end position="186"/>
    </location>
</feature>
<feature type="region of interest" description="Disordered" evidence="11">
    <location>
        <begin position="434"/>
        <end position="467"/>
    </location>
</feature>
<evidence type="ECO:0000256" key="9">
    <source>
        <dbReference type="ARBA" id="ARBA00068876"/>
    </source>
</evidence>
<keyword evidence="5 10" id="KW-0863">Zinc-finger</keyword>
<keyword evidence="14" id="KW-1185">Reference proteome</keyword>
<dbReference type="InterPro" id="IPR013087">
    <property type="entry name" value="Znf_C2H2_type"/>
</dbReference>
<dbReference type="FunFam" id="3.30.160.60:FF:000100">
    <property type="entry name" value="Zinc finger 45-like"/>
    <property type="match status" value="1"/>
</dbReference>
<dbReference type="InterPro" id="IPR036236">
    <property type="entry name" value="Znf_C2H2_sf"/>
</dbReference>
<dbReference type="PANTHER" id="PTHR24379">
    <property type="entry name" value="KRAB AND ZINC FINGER DOMAIN-CONTAINING"/>
    <property type="match status" value="1"/>
</dbReference>
<feature type="region of interest" description="Disordered" evidence="11">
    <location>
        <begin position="265"/>
        <end position="310"/>
    </location>
</feature>
<keyword evidence="6" id="KW-0862">Zinc</keyword>
<feature type="domain" description="C2H2-type" evidence="12">
    <location>
        <begin position="880"/>
        <end position="907"/>
    </location>
</feature>
<evidence type="ECO:0000256" key="7">
    <source>
        <dbReference type="ARBA" id="ARBA00023125"/>
    </source>
</evidence>
<evidence type="ECO:0000313" key="13">
    <source>
        <dbReference type="EMBL" id="CAL4121126.1"/>
    </source>
</evidence>
<dbReference type="FunFam" id="3.30.160.60:FF:000736">
    <property type="entry name" value="Zinc finger protein 423"/>
    <property type="match status" value="1"/>
</dbReference>
<dbReference type="FunFam" id="3.30.160.60:FF:000145">
    <property type="entry name" value="Zinc finger protein 574"/>
    <property type="match status" value="1"/>
</dbReference>
<feature type="domain" description="C2H2-type" evidence="12">
    <location>
        <begin position="707"/>
        <end position="734"/>
    </location>
</feature>
<keyword evidence="3" id="KW-0479">Metal-binding</keyword>
<organism evidence="13 14">
    <name type="scientific">Meganyctiphanes norvegica</name>
    <name type="common">Northern krill</name>
    <name type="synonym">Thysanopoda norvegica</name>
    <dbReference type="NCBI Taxonomy" id="48144"/>
    <lineage>
        <taxon>Eukaryota</taxon>
        <taxon>Metazoa</taxon>
        <taxon>Ecdysozoa</taxon>
        <taxon>Arthropoda</taxon>
        <taxon>Crustacea</taxon>
        <taxon>Multicrustacea</taxon>
        <taxon>Malacostraca</taxon>
        <taxon>Eumalacostraca</taxon>
        <taxon>Eucarida</taxon>
        <taxon>Euphausiacea</taxon>
        <taxon>Euphausiidae</taxon>
        <taxon>Meganyctiphanes</taxon>
    </lineage>
</organism>
<dbReference type="Pfam" id="PF00096">
    <property type="entry name" value="zf-C2H2"/>
    <property type="match status" value="5"/>
</dbReference>
<dbReference type="FunFam" id="3.30.160.60:FF:000446">
    <property type="entry name" value="Zinc finger protein"/>
    <property type="match status" value="1"/>
</dbReference>
<evidence type="ECO:0000256" key="5">
    <source>
        <dbReference type="ARBA" id="ARBA00022771"/>
    </source>
</evidence>
<sequence>MSIDCLETPPCEDSTANDTADKNSTEAKGSSRVTSEVALFEDEADERTDMIQSNSSIENNGESTSSKENIKNGAPNWFLLPPSKNFLPDPTMLASMLPTTYGPPIKVDKWPTTPHLDIAENVTSEDGNDERPDIANAEHISDGENLNNQVPKVMVPVKPALVTSSSISEQDENGSESQSLRKRKSVSWLDLQPGACLPPRQRRKSSSGREIMSRDCDCCCDNELGHQFETKNPAAPLQRCKEEGSQMKIKSEPYIIVHRRFEREQWKPNTKNKNGKRVRRPRSPKIKSGTKCKKTRNKKSKDGNFENEFSSDVENVEEQVGEEIITSSTGRTVKRKKNCTCPDCTLVKRVVGESKRKNHRALMARRKLEKLTQWSSENEDGSESVETMKGEEFKVKYKSSKEKKLSREAALQKLKRALARKPLWEKKAEQAFGVKYEQPKEKRRGRPPGSGKRGPGRPPGSLKTHGKIDVVSMVGDCGKNALTDEDYSDFTDVGAISDSEEDQTFSLGEYDESESDDYEFDSLSSTIKKVKSSLSSSQVNVKIKVSSSSVPFFNQKIELASTARPHKCAYCDKSFRSLTGLQNHTYTHTGEKPFKCSMCDFCATRKSILVQHMKGVHSEEKPYACNMCDFKCNQSGTLARHTLTHTDERQFVCPCCPNKFNLKAHLKQHMLTHTGVTPYSCPYCDSTFKSLSNMKAHTRTHTGEKPYNCPLCDYKSAQKSHLNRHMVTHTQEKPFLCGDCGYRCSLKHQLKSHVLNNHTDEANFACDQCSYRGKSQTLLKDHKMFHTGDYPFECFDCDYRCSKASVFKKHLLIHGDENPYVCPECGYGFKRKDNLKNHMKTHGINESDSGHFKCSECPASFTQKGHLTRHLKNHQPEVPHTCDECGQCYIKLRQLKQHKLKHKIQRATENFPRPEDSPGIDLSAMSPASYMTLPEEGGSIRVPPSPAISYMTSPEYEQYELDDETTIRHDFPTGEYPYECSQCYFGCDNEGDLMTHMLDHIDMFECAQCEYRCSSRADLQLHMNELHSINEFYTLQSPGHNDGKTLHPLLPVFPGEGILLDL</sequence>
<protein>
    <recommendedName>
        <fullName evidence="9">Zinc finger protein 865</fullName>
    </recommendedName>
</protein>
<proteinExistence type="inferred from homology"/>
<feature type="domain" description="C2H2-type" evidence="12">
    <location>
        <begin position="651"/>
        <end position="678"/>
    </location>
</feature>
<feature type="domain" description="C2H2-type" evidence="12">
    <location>
        <begin position="623"/>
        <end position="650"/>
    </location>
</feature>
<dbReference type="SUPFAM" id="SSF57667">
    <property type="entry name" value="beta-beta-alpha zinc fingers"/>
    <property type="match status" value="8"/>
</dbReference>
<evidence type="ECO:0000256" key="2">
    <source>
        <dbReference type="ARBA" id="ARBA00007746"/>
    </source>
</evidence>
<dbReference type="PANTHER" id="PTHR24379:SF121">
    <property type="entry name" value="C2H2-TYPE DOMAIN-CONTAINING PROTEIN"/>
    <property type="match status" value="1"/>
</dbReference>
<keyword evidence="4" id="KW-0677">Repeat</keyword>
<dbReference type="GO" id="GO:0005634">
    <property type="term" value="C:nucleus"/>
    <property type="evidence" value="ECO:0007669"/>
    <property type="project" value="UniProtKB-SubCell"/>
</dbReference>
<dbReference type="Gene3D" id="3.30.160.60">
    <property type="entry name" value="Classic Zinc Finger"/>
    <property type="match status" value="11"/>
</dbReference>
<evidence type="ECO:0000313" key="14">
    <source>
        <dbReference type="Proteomes" id="UP001497623"/>
    </source>
</evidence>
<evidence type="ECO:0000259" key="12">
    <source>
        <dbReference type="PROSITE" id="PS50157"/>
    </source>
</evidence>
<comment type="caution">
    <text evidence="13">The sequence shown here is derived from an EMBL/GenBank/DDBJ whole genome shotgun (WGS) entry which is preliminary data.</text>
</comment>
<dbReference type="PROSITE" id="PS00028">
    <property type="entry name" value="ZINC_FINGER_C2H2_1"/>
    <property type="match status" value="11"/>
</dbReference>
<feature type="domain" description="C2H2-type" evidence="12">
    <location>
        <begin position="594"/>
        <end position="622"/>
    </location>
</feature>
<name>A0AAV2R9T0_MEGNR</name>
<feature type="domain" description="C2H2-type" evidence="12">
    <location>
        <begin position="792"/>
        <end position="819"/>
    </location>
</feature>
<keyword evidence="7" id="KW-0238">DNA-binding</keyword>
<feature type="domain" description="C2H2-type" evidence="12">
    <location>
        <begin position="852"/>
        <end position="879"/>
    </location>
</feature>
<evidence type="ECO:0000256" key="1">
    <source>
        <dbReference type="ARBA" id="ARBA00004123"/>
    </source>
</evidence>
<gene>
    <name evidence="13" type="ORF">MNOR_LOCUS22297</name>
</gene>
<comment type="similarity">
    <text evidence="2">Belongs to the hunchback C2H2-type zinc-finger protein family.</text>
</comment>
<dbReference type="EMBL" id="CAXKWB010018659">
    <property type="protein sequence ID" value="CAL4121126.1"/>
    <property type="molecule type" value="Genomic_DNA"/>
</dbReference>
<feature type="domain" description="C2H2-type" evidence="12">
    <location>
        <begin position="1004"/>
        <end position="1028"/>
    </location>
</feature>
<keyword evidence="8" id="KW-0539">Nucleus</keyword>
<feature type="domain" description="C2H2-type" evidence="12">
    <location>
        <begin position="566"/>
        <end position="593"/>
    </location>
</feature>